<dbReference type="SMART" id="SM00855">
    <property type="entry name" value="PGAM"/>
    <property type="match status" value="1"/>
</dbReference>
<name>A0A2V1JZS0_9ACTO</name>
<keyword evidence="3" id="KW-1185">Reference proteome</keyword>
<keyword evidence="1" id="KW-0378">Hydrolase</keyword>
<evidence type="ECO:0000313" key="3">
    <source>
        <dbReference type="Proteomes" id="UP000245283"/>
    </source>
</evidence>
<reference evidence="3" key="1">
    <citation type="submission" date="2018-05" db="EMBL/GenBank/DDBJ databases">
        <authorList>
            <person name="Li Y."/>
        </authorList>
    </citation>
    <scope>NUCLEOTIDE SEQUENCE [LARGE SCALE GENOMIC DNA]</scope>
    <source>
        <strain evidence="3">sk1b4</strain>
    </source>
</reference>
<evidence type="ECO:0000256" key="1">
    <source>
        <dbReference type="ARBA" id="ARBA00022801"/>
    </source>
</evidence>
<dbReference type="EMBL" id="QETB01000006">
    <property type="protein sequence ID" value="PWF24514.1"/>
    <property type="molecule type" value="Genomic_DNA"/>
</dbReference>
<organism evidence="2 3">
    <name type="scientific">Ancrocorticia populi</name>
    <dbReference type="NCBI Taxonomy" id="2175228"/>
    <lineage>
        <taxon>Bacteria</taxon>
        <taxon>Bacillati</taxon>
        <taxon>Actinomycetota</taxon>
        <taxon>Actinomycetes</taxon>
        <taxon>Actinomycetales</taxon>
        <taxon>Actinomycetaceae</taxon>
        <taxon>Ancrocorticia</taxon>
    </lineage>
</organism>
<gene>
    <name evidence="2" type="ORF">DD236_10790</name>
</gene>
<dbReference type="Proteomes" id="UP000245283">
    <property type="component" value="Unassembled WGS sequence"/>
</dbReference>
<evidence type="ECO:0000313" key="2">
    <source>
        <dbReference type="EMBL" id="PWF24514.1"/>
    </source>
</evidence>
<dbReference type="Gene3D" id="3.40.50.1240">
    <property type="entry name" value="Phosphoglycerate mutase-like"/>
    <property type="match status" value="1"/>
</dbReference>
<dbReference type="CDD" id="cd07067">
    <property type="entry name" value="HP_PGM_like"/>
    <property type="match status" value="1"/>
</dbReference>
<dbReference type="SUPFAM" id="SSF53254">
    <property type="entry name" value="Phosphoglycerate mutase-like"/>
    <property type="match status" value="1"/>
</dbReference>
<dbReference type="RefSeq" id="WP_109094410.1">
    <property type="nucleotide sequence ID" value="NZ_QETB01000006.1"/>
</dbReference>
<dbReference type="InterPro" id="IPR013078">
    <property type="entry name" value="His_Pase_superF_clade-1"/>
</dbReference>
<dbReference type="GO" id="GO:0045820">
    <property type="term" value="P:negative regulation of glycolytic process"/>
    <property type="evidence" value="ECO:0007669"/>
    <property type="project" value="TreeGrafter"/>
</dbReference>
<protein>
    <submittedName>
        <fullName evidence="2">Histidine phosphatase family protein</fullName>
    </submittedName>
</protein>
<dbReference type="OrthoDB" id="9793115at2"/>
<dbReference type="PANTHER" id="PTHR46517">
    <property type="entry name" value="FRUCTOSE-2,6-BISPHOSPHATASE TIGAR"/>
    <property type="match status" value="1"/>
</dbReference>
<dbReference type="GO" id="GO:0043456">
    <property type="term" value="P:regulation of pentose-phosphate shunt"/>
    <property type="evidence" value="ECO:0007669"/>
    <property type="project" value="TreeGrafter"/>
</dbReference>
<dbReference type="Pfam" id="PF00300">
    <property type="entry name" value="His_Phos_1"/>
    <property type="match status" value="1"/>
</dbReference>
<proteinExistence type="predicted"/>
<dbReference type="PROSITE" id="PS00175">
    <property type="entry name" value="PG_MUTASE"/>
    <property type="match status" value="1"/>
</dbReference>
<dbReference type="InterPro" id="IPR029033">
    <property type="entry name" value="His_PPase_superfam"/>
</dbReference>
<dbReference type="InterPro" id="IPR001345">
    <property type="entry name" value="PG/BPGM_mutase_AS"/>
</dbReference>
<dbReference type="GO" id="GO:0005829">
    <property type="term" value="C:cytosol"/>
    <property type="evidence" value="ECO:0007669"/>
    <property type="project" value="TreeGrafter"/>
</dbReference>
<comment type="caution">
    <text evidence="2">The sequence shown here is derived from an EMBL/GenBank/DDBJ whole genome shotgun (WGS) entry which is preliminary data.</text>
</comment>
<sequence length="208" mass="22300">MKLRLIRHGQTPNNVARVLDTAEPGALLTELGHDQALTLPDRLAGTAIDSLYVSTLTRTHLTAAPLAQMRGMEPLVRSGIREVQAGSLEGGTTQEAFDAYFGTIVEWFDGDLHAKMGGGETGYEVLERFDAVVSEAEESGADSVAFVSHGSMISTWSALRGIGISKDFVIGHHPVNTGIVELEGTLRTGYRVLTWMGETPIAPSPENP</sequence>
<dbReference type="PANTHER" id="PTHR46517:SF1">
    <property type="entry name" value="FRUCTOSE-2,6-BISPHOSPHATASE TIGAR"/>
    <property type="match status" value="1"/>
</dbReference>
<dbReference type="AlphaFoldDB" id="A0A2V1JZS0"/>
<dbReference type="GO" id="GO:0004331">
    <property type="term" value="F:fructose-2,6-bisphosphate 2-phosphatase activity"/>
    <property type="evidence" value="ECO:0007669"/>
    <property type="project" value="TreeGrafter"/>
</dbReference>
<dbReference type="InterPro" id="IPR051695">
    <property type="entry name" value="Phosphoglycerate_Mutase"/>
</dbReference>
<accession>A0A2V1JZS0</accession>